<dbReference type="PROSITE" id="PS50937">
    <property type="entry name" value="HTH_MERR_2"/>
    <property type="match status" value="1"/>
</dbReference>
<comment type="caution">
    <text evidence="6">The sequence shown here is derived from an EMBL/GenBank/DDBJ whole genome shotgun (WGS) entry which is preliminary data.</text>
</comment>
<feature type="domain" description="HTH merR-type" evidence="5">
    <location>
        <begin position="1"/>
        <end position="68"/>
    </location>
</feature>
<keyword evidence="7" id="KW-1185">Reference proteome</keyword>
<dbReference type="AlphaFoldDB" id="A0A231H129"/>
<reference evidence="6 7" key="1">
    <citation type="submission" date="2017-07" db="EMBL/GenBank/DDBJ databases">
        <title>First draft Genome Sequence of Nocardia cerradoensis isolated from human infection.</title>
        <authorList>
            <person name="Carrasco G."/>
        </authorList>
    </citation>
    <scope>NUCLEOTIDE SEQUENCE [LARGE SCALE GENOMIC DNA]</scope>
    <source>
        <strain evidence="6 7">CNM20130759</strain>
    </source>
</reference>
<proteinExistence type="predicted"/>
<dbReference type="SUPFAM" id="SSF46955">
    <property type="entry name" value="Putative DNA-binding domain"/>
    <property type="match status" value="1"/>
</dbReference>
<dbReference type="EMBL" id="NGAF01000013">
    <property type="protein sequence ID" value="OXR42563.1"/>
    <property type="molecule type" value="Genomic_DNA"/>
</dbReference>
<keyword evidence="3" id="KW-0238">DNA-binding</keyword>
<dbReference type="PANTHER" id="PTHR30204:SF69">
    <property type="entry name" value="MERR-FAMILY TRANSCRIPTIONAL REGULATOR"/>
    <property type="match status" value="1"/>
</dbReference>
<gene>
    <name evidence="6" type="primary">nolA_2</name>
    <name evidence="6" type="ORF">B7C42_05340</name>
</gene>
<evidence type="ECO:0000313" key="6">
    <source>
        <dbReference type="EMBL" id="OXR42563.1"/>
    </source>
</evidence>
<dbReference type="SMART" id="SM00422">
    <property type="entry name" value="HTH_MERR"/>
    <property type="match status" value="1"/>
</dbReference>
<dbReference type="InterPro" id="IPR047057">
    <property type="entry name" value="MerR_fam"/>
</dbReference>
<accession>A0A231H129</accession>
<dbReference type="GO" id="GO:0003677">
    <property type="term" value="F:DNA binding"/>
    <property type="evidence" value="ECO:0007669"/>
    <property type="project" value="UniProtKB-KW"/>
</dbReference>
<dbReference type="Pfam" id="PF13411">
    <property type="entry name" value="MerR_1"/>
    <property type="match status" value="1"/>
</dbReference>
<dbReference type="RefSeq" id="WP_094026906.1">
    <property type="nucleotide sequence ID" value="NZ_NGAF01000013.1"/>
</dbReference>
<evidence type="ECO:0000256" key="1">
    <source>
        <dbReference type="ARBA" id="ARBA00022491"/>
    </source>
</evidence>
<organism evidence="6 7">
    <name type="scientific">Nocardia cerradoensis</name>
    <dbReference type="NCBI Taxonomy" id="85688"/>
    <lineage>
        <taxon>Bacteria</taxon>
        <taxon>Bacillati</taxon>
        <taxon>Actinomycetota</taxon>
        <taxon>Actinomycetes</taxon>
        <taxon>Mycobacteriales</taxon>
        <taxon>Nocardiaceae</taxon>
        <taxon>Nocardia</taxon>
    </lineage>
</organism>
<dbReference type="Gene3D" id="1.10.1660.10">
    <property type="match status" value="1"/>
</dbReference>
<dbReference type="InterPro" id="IPR000551">
    <property type="entry name" value="MerR-type_HTH_dom"/>
</dbReference>
<evidence type="ECO:0000313" key="7">
    <source>
        <dbReference type="Proteomes" id="UP000215506"/>
    </source>
</evidence>
<dbReference type="GO" id="GO:0003700">
    <property type="term" value="F:DNA-binding transcription factor activity"/>
    <property type="evidence" value="ECO:0007669"/>
    <property type="project" value="InterPro"/>
</dbReference>
<keyword evidence="1" id="KW-0678">Repressor</keyword>
<evidence type="ECO:0000256" key="2">
    <source>
        <dbReference type="ARBA" id="ARBA00023015"/>
    </source>
</evidence>
<name>A0A231H129_9NOCA</name>
<keyword evidence="2" id="KW-0805">Transcription regulation</keyword>
<dbReference type="Proteomes" id="UP000215506">
    <property type="component" value="Unassembled WGS sequence"/>
</dbReference>
<sequence length="133" mass="14518">MLIGELAKRTGTSERLLRYYERAGLLHSERRSNGYRTYDETATTTVLRIRALLAAGLPTRIIRHILPCTDAAAAVLPCPGVLDALRAQLRVLDQRSAEIDTARDVLRQTITTAETAAARAALPRTLQAAVPPS</sequence>
<protein>
    <submittedName>
        <fullName evidence="6">Nodulation protein NolA</fullName>
    </submittedName>
</protein>
<dbReference type="InterPro" id="IPR009061">
    <property type="entry name" value="DNA-bd_dom_put_sf"/>
</dbReference>
<evidence type="ECO:0000256" key="3">
    <source>
        <dbReference type="ARBA" id="ARBA00023125"/>
    </source>
</evidence>
<evidence type="ECO:0000259" key="5">
    <source>
        <dbReference type="PROSITE" id="PS50937"/>
    </source>
</evidence>
<keyword evidence="4" id="KW-0804">Transcription</keyword>
<dbReference type="PANTHER" id="PTHR30204">
    <property type="entry name" value="REDOX-CYCLING DRUG-SENSING TRANSCRIPTIONAL ACTIVATOR SOXR"/>
    <property type="match status" value="1"/>
</dbReference>
<evidence type="ECO:0000256" key="4">
    <source>
        <dbReference type="ARBA" id="ARBA00023163"/>
    </source>
</evidence>
<dbReference type="PRINTS" id="PR00040">
    <property type="entry name" value="HTHMERR"/>
</dbReference>